<evidence type="ECO:0000259" key="3">
    <source>
        <dbReference type="Pfam" id="PF00561"/>
    </source>
</evidence>
<evidence type="ECO:0000313" key="5">
    <source>
        <dbReference type="Proteomes" id="UP000309133"/>
    </source>
</evidence>
<gene>
    <name evidence="4" type="ORF">E6C64_00075</name>
</gene>
<keyword evidence="5" id="KW-1185">Reference proteome</keyword>
<evidence type="ECO:0000256" key="1">
    <source>
        <dbReference type="ARBA" id="ARBA00010088"/>
    </source>
</evidence>
<dbReference type="GO" id="GO:0004177">
    <property type="term" value="F:aminopeptidase activity"/>
    <property type="evidence" value="ECO:0007669"/>
    <property type="project" value="UniProtKB-EC"/>
</dbReference>
<sequence>MTDRSVRGLVLREHRIQVPLDYGKPDGPTIEVFAREVAAPDGTDRPFLLFLQGGPGFESPRTPSAAEPGWIARALKDYRVVLLDQRGTGLSTPFGHAGDPEDDARYLTNFRADSIVQDAERMREHLGAKRWSVLGQSFGGFCALHYLTVHPESLEEVIFTGGLPPIGRSVDDVYATTFRTMRRLNREYHRRFPQDQERLDRVLALSAAGKILGPSGEVITPRLLRTLGHHLGMDGGAEELHFLLELDPASLAFSHDVMEMLPFGTRNPIYSVLHESSYADGVATRWSSHRVQPEDFADGSSLLTAEHIYPWHFEDMPGLRPYAQAAELLAQHEWPRLFDLDVLSRVDVTCAAVIYVDDPYVDRALSEETADVLPGLRRWVTNEHLHNGLRTGGERVLDRLIGLARGTI</sequence>
<accession>A0A4S4FQH8</accession>
<dbReference type="PRINTS" id="PR00793">
    <property type="entry name" value="PROAMNOPTASE"/>
</dbReference>
<dbReference type="SUPFAM" id="SSF53474">
    <property type="entry name" value="alpha/beta-Hydrolases"/>
    <property type="match status" value="1"/>
</dbReference>
<proteinExistence type="inferred from homology"/>
<dbReference type="AlphaFoldDB" id="A0A4S4FQH8"/>
<reference evidence="4 5" key="1">
    <citation type="submission" date="2019-04" db="EMBL/GenBank/DDBJ databases">
        <authorList>
            <person name="Jiang L."/>
        </authorList>
    </citation>
    <scope>NUCLEOTIDE SEQUENCE [LARGE SCALE GENOMIC DNA]</scope>
    <source>
        <strain evidence="4 5">YIM 131853</strain>
    </source>
</reference>
<dbReference type="Gene3D" id="3.40.50.1820">
    <property type="entry name" value="alpha/beta hydrolase"/>
    <property type="match status" value="1"/>
</dbReference>
<dbReference type="Proteomes" id="UP000309133">
    <property type="component" value="Unassembled WGS sequence"/>
</dbReference>
<dbReference type="RefSeq" id="WP_136425600.1">
    <property type="nucleotide sequence ID" value="NZ_SSSM01000001.1"/>
</dbReference>
<protein>
    <submittedName>
        <fullName evidence="4">Alpha/beta fold hydrolase</fullName>
    </submittedName>
</protein>
<feature type="domain" description="AB hydrolase-1" evidence="3">
    <location>
        <begin position="47"/>
        <end position="181"/>
    </location>
</feature>
<dbReference type="GO" id="GO:0006508">
    <property type="term" value="P:proteolysis"/>
    <property type="evidence" value="ECO:0007669"/>
    <property type="project" value="InterPro"/>
</dbReference>
<dbReference type="InterPro" id="IPR000073">
    <property type="entry name" value="AB_hydrolase_1"/>
</dbReference>
<dbReference type="EMBL" id="SSSM01000001">
    <property type="protein sequence ID" value="THG32819.1"/>
    <property type="molecule type" value="Genomic_DNA"/>
</dbReference>
<dbReference type="InterPro" id="IPR051601">
    <property type="entry name" value="Serine_prot/Carboxylest_S33"/>
</dbReference>
<evidence type="ECO:0000256" key="2">
    <source>
        <dbReference type="ARBA" id="ARBA00022801"/>
    </source>
</evidence>
<keyword evidence="2 4" id="KW-0378">Hydrolase</keyword>
<evidence type="ECO:0000313" key="4">
    <source>
        <dbReference type="EMBL" id="THG32819.1"/>
    </source>
</evidence>
<dbReference type="OrthoDB" id="9796770at2"/>
<name>A0A4S4FQH8_9MICO</name>
<dbReference type="InterPro" id="IPR002410">
    <property type="entry name" value="Peptidase_S33"/>
</dbReference>
<dbReference type="PANTHER" id="PTHR43248">
    <property type="entry name" value="2-SUCCINYL-6-HYDROXY-2,4-CYCLOHEXADIENE-1-CARBOXYLATE SYNTHASE"/>
    <property type="match status" value="1"/>
</dbReference>
<dbReference type="InterPro" id="IPR029058">
    <property type="entry name" value="AB_hydrolase_fold"/>
</dbReference>
<dbReference type="PANTHER" id="PTHR43248:SF2">
    <property type="entry name" value="PROLYL AMINOPEPTIDASE"/>
    <property type="match status" value="1"/>
</dbReference>
<organism evidence="4 5">
    <name type="scientific">Naasia lichenicola</name>
    <dbReference type="NCBI Taxonomy" id="2565933"/>
    <lineage>
        <taxon>Bacteria</taxon>
        <taxon>Bacillati</taxon>
        <taxon>Actinomycetota</taxon>
        <taxon>Actinomycetes</taxon>
        <taxon>Micrococcales</taxon>
        <taxon>Microbacteriaceae</taxon>
        <taxon>Naasia</taxon>
    </lineage>
</organism>
<comment type="caution">
    <text evidence="4">The sequence shown here is derived from an EMBL/GenBank/DDBJ whole genome shotgun (WGS) entry which is preliminary data.</text>
</comment>
<dbReference type="Pfam" id="PF00561">
    <property type="entry name" value="Abhydrolase_1"/>
    <property type="match status" value="1"/>
</dbReference>
<comment type="similarity">
    <text evidence="1">Belongs to the peptidase S33 family.</text>
</comment>